<evidence type="ECO:0008006" key="3">
    <source>
        <dbReference type="Google" id="ProtNLM"/>
    </source>
</evidence>
<gene>
    <name evidence="1" type="ORF">CYFUS_008055</name>
</gene>
<organism evidence="1 2">
    <name type="scientific">Cystobacter fuscus</name>
    <dbReference type="NCBI Taxonomy" id="43"/>
    <lineage>
        <taxon>Bacteria</taxon>
        <taxon>Pseudomonadati</taxon>
        <taxon>Myxococcota</taxon>
        <taxon>Myxococcia</taxon>
        <taxon>Myxococcales</taxon>
        <taxon>Cystobacterineae</taxon>
        <taxon>Archangiaceae</taxon>
        <taxon>Cystobacter</taxon>
    </lineage>
</organism>
<sequence length="204" mass="22570">MNRLVCIVEGHGEVEAIPSLCHLVMSHLGVTGWFVDKEPIRQPRSALVDGRLPGPKRPGRDDGIFRAMKLARSRGARAALLLCDEDDDCAAVWGPDATERMRKLLPNSLAVMVVREYETWLLLARGMIALGSLGIYKPEKIRDAKKAMRLLVPGYLPTTHQLSETRGIDVAFLRSQSRSFDKFVRSIEMLCVTTGSVDGQGDTP</sequence>
<evidence type="ECO:0000313" key="2">
    <source>
        <dbReference type="Proteomes" id="UP000217257"/>
    </source>
</evidence>
<dbReference type="KEGG" id="cfus:CYFUS_008055"/>
<evidence type="ECO:0000313" key="1">
    <source>
        <dbReference type="EMBL" id="ATB42576.1"/>
    </source>
</evidence>
<name>A0A250JHF0_9BACT</name>
<accession>A0A250JHF0</accession>
<reference evidence="1 2" key="1">
    <citation type="submission" date="2017-06" db="EMBL/GenBank/DDBJ databases">
        <title>Sequencing and comparative analysis of myxobacterial genomes.</title>
        <authorList>
            <person name="Rupp O."/>
            <person name="Goesmann A."/>
            <person name="Sogaard-Andersen L."/>
        </authorList>
    </citation>
    <scope>NUCLEOTIDE SEQUENCE [LARGE SCALE GENOMIC DNA]</scope>
    <source>
        <strain evidence="1 2">DSM 52655</strain>
    </source>
</reference>
<proteinExistence type="predicted"/>
<dbReference type="EMBL" id="CP022098">
    <property type="protein sequence ID" value="ATB42576.1"/>
    <property type="molecule type" value="Genomic_DNA"/>
</dbReference>
<dbReference type="Proteomes" id="UP000217257">
    <property type="component" value="Chromosome"/>
</dbReference>
<dbReference type="AlphaFoldDB" id="A0A250JHF0"/>
<protein>
    <recommendedName>
        <fullName evidence="3">DUF4276 family protein</fullName>
    </recommendedName>
</protein>
<dbReference type="RefSeq" id="WP_095990113.1">
    <property type="nucleotide sequence ID" value="NZ_CP022098.1"/>
</dbReference>